<dbReference type="Proteomes" id="UP000594638">
    <property type="component" value="Unassembled WGS sequence"/>
</dbReference>
<evidence type="ECO:0000313" key="12">
    <source>
        <dbReference type="EMBL" id="CAA3003434.1"/>
    </source>
</evidence>
<keyword evidence="6 12" id="KW-0418">Kinase</keyword>
<evidence type="ECO:0000256" key="3">
    <source>
        <dbReference type="ARBA" id="ARBA00022475"/>
    </source>
</evidence>
<comment type="caution">
    <text evidence="12">The sequence shown here is derived from an EMBL/GenBank/DDBJ whole genome shotgun (WGS) entry which is preliminary data.</text>
</comment>
<dbReference type="FunFam" id="3.30.200.20:FF:000228">
    <property type="entry name" value="Serine/threonine-protein kinase BIK1"/>
    <property type="match status" value="1"/>
</dbReference>
<dbReference type="EC" id="2.7.11.1" evidence="2"/>
<evidence type="ECO:0000256" key="8">
    <source>
        <dbReference type="ARBA" id="ARBA00047899"/>
    </source>
</evidence>
<accession>A0A8S0TK64</accession>
<keyword evidence="4" id="KW-0808">Transferase</keyword>
<evidence type="ECO:0000256" key="9">
    <source>
        <dbReference type="ARBA" id="ARBA00048679"/>
    </source>
</evidence>
<dbReference type="Gene3D" id="1.10.510.10">
    <property type="entry name" value="Transferase(Phosphotransferase) domain 1"/>
    <property type="match status" value="1"/>
</dbReference>
<dbReference type="InterPro" id="IPR050823">
    <property type="entry name" value="Plant_Ser_Thr_Prot_Kinase"/>
</dbReference>
<dbReference type="Pfam" id="PF07714">
    <property type="entry name" value="PK_Tyr_Ser-Thr"/>
    <property type="match status" value="1"/>
</dbReference>
<comment type="subcellular location">
    <subcellularLocation>
        <location evidence="1">Cell membrane</location>
    </subcellularLocation>
</comment>
<feature type="binding site" evidence="10">
    <location>
        <position position="149"/>
    </location>
    <ligand>
        <name>ATP</name>
        <dbReference type="ChEBI" id="CHEBI:30616"/>
    </ligand>
</feature>
<keyword evidence="13" id="KW-1185">Reference proteome</keyword>
<feature type="domain" description="Protein kinase" evidence="11">
    <location>
        <begin position="110"/>
        <end position="389"/>
    </location>
</feature>
<dbReference type="Gramene" id="OE9A100645T1">
    <property type="protein sequence ID" value="OE9A100645C1"/>
    <property type="gene ID" value="OE9A100645"/>
</dbReference>
<dbReference type="InterPro" id="IPR001245">
    <property type="entry name" value="Ser-Thr/Tyr_kinase_cat_dom"/>
</dbReference>
<keyword evidence="3" id="KW-0472">Membrane</keyword>
<keyword evidence="7 10" id="KW-0067">ATP-binding</keyword>
<evidence type="ECO:0000256" key="1">
    <source>
        <dbReference type="ARBA" id="ARBA00004236"/>
    </source>
</evidence>
<evidence type="ECO:0000256" key="6">
    <source>
        <dbReference type="ARBA" id="ARBA00022777"/>
    </source>
</evidence>
<dbReference type="FunFam" id="1.10.510.10:FF:000095">
    <property type="entry name" value="protein STRUBBELIG-RECEPTOR FAMILY 8"/>
    <property type="match status" value="1"/>
</dbReference>
<keyword evidence="5 10" id="KW-0547">Nucleotide-binding</keyword>
<sequence>MGRIYDNWERLVEATLRKEKLRELARAPSLSSVSSDFSSRFSCNSPFHDPAINNFWGLDLEASSSPSIPFYSRESTVESLPTPISTEEILLPPNAKSISFIELKKATKEFRSDRLLGEGAFGSVYKGWINEHTLTAARPGYGMAIAVKKWNPHSVFGFIEWLTEVNYLSRLHHPNLIKLIGHCHDVDNFLLVYEFMLKGSLDNHLYQSGHQFLSWDTRIKVAVGAARGLSFLHDTENQVIHRDFHSAHILLDEEFNAKLSGINLAKDRQTGDMTHMSTRVMGTNGYAAPEYIATGHLTEKCDVYSFGVVLLELLSGRRAIDMSKTDGTHNLMEYLSNKRRVSRVMDTKLEGKYPQKEALIVATLALHCLSNDPKTRPSMAEVLATLEQL</sequence>
<evidence type="ECO:0000256" key="7">
    <source>
        <dbReference type="ARBA" id="ARBA00022840"/>
    </source>
</evidence>
<dbReference type="GO" id="GO:0004674">
    <property type="term" value="F:protein serine/threonine kinase activity"/>
    <property type="evidence" value="ECO:0007669"/>
    <property type="project" value="UniProtKB-EC"/>
</dbReference>
<dbReference type="PROSITE" id="PS00107">
    <property type="entry name" value="PROTEIN_KINASE_ATP"/>
    <property type="match status" value="1"/>
</dbReference>
<dbReference type="AlphaFoldDB" id="A0A8S0TK64"/>
<dbReference type="InterPro" id="IPR011009">
    <property type="entry name" value="Kinase-like_dom_sf"/>
</dbReference>
<dbReference type="EMBL" id="CACTIH010005963">
    <property type="protein sequence ID" value="CAA3003434.1"/>
    <property type="molecule type" value="Genomic_DNA"/>
</dbReference>
<evidence type="ECO:0000256" key="2">
    <source>
        <dbReference type="ARBA" id="ARBA00012513"/>
    </source>
</evidence>
<reference evidence="12 13" key="1">
    <citation type="submission" date="2019-12" db="EMBL/GenBank/DDBJ databases">
        <authorList>
            <person name="Alioto T."/>
            <person name="Alioto T."/>
            <person name="Gomez Garrido J."/>
        </authorList>
    </citation>
    <scope>NUCLEOTIDE SEQUENCE [LARGE SCALE GENOMIC DNA]</scope>
</reference>
<evidence type="ECO:0000259" key="11">
    <source>
        <dbReference type="PROSITE" id="PS50011"/>
    </source>
</evidence>
<dbReference type="SUPFAM" id="SSF56112">
    <property type="entry name" value="Protein kinase-like (PK-like)"/>
    <property type="match status" value="1"/>
</dbReference>
<gene>
    <name evidence="12" type="ORF">OLEA9_A100645</name>
</gene>
<dbReference type="OrthoDB" id="903870at2759"/>
<dbReference type="GO" id="GO:0005524">
    <property type="term" value="F:ATP binding"/>
    <property type="evidence" value="ECO:0007669"/>
    <property type="project" value="UniProtKB-UniRule"/>
</dbReference>
<evidence type="ECO:0000256" key="10">
    <source>
        <dbReference type="PROSITE-ProRule" id="PRU10141"/>
    </source>
</evidence>
<evidence type="ECO:0000256" key="4">
    <source>
        <dbReference type="ARBA" id="ARBA00022679"/>
    </source>
</evidence>
<dbReference type="InterPro" id="IPR000719">
    <property type="entry name" value="Prot_kinase_dom"/>
</dbReference>
<organism evidence="12 13">
    <name type="scientific">Olea europaea subsp. europaea</name>
    <dbReference type="NCBI Taxonomy" id="158383"/>
    <lineage>
        <taxon>Eukaryota</taxon>
        <taxon>Viridiplantae</taxon>
        <taxon>Streptophyta</taxon>
        <taxon>Embryophyta</taxon>
        <taxon>Tracheophyta</taxon>
        <taxon>Spermatophyta</taxon>
        <taxon>Magnoliopsida</taxon>
        <taxon>eudicotyledons</taxon>
        <taxon>Gunneridae</taxon>
        <taxon>Pentapetalae</taxon>
        <taxon>asterids</taxon>
        <taxon>lamiids</taxon>
        <taxon>Lamiales</taxon>
        <taxon>Oleaceae</taxon>
        <taxon>Oleeae</taxon>
        <taxon>Olea</taxon>
    </lineage>
</organism>
<protein>
    <recommendedName>
        <fullName evidence="2">non-specific serine/threonine protein kinase</fullName>
        <ecNumber evidence="2">2.7.11.1</ecNumber>
    </recommendedName>
</protein>
<evidence type="ECO:0000313" key="13">
    <source>
        <dbReference type="Proteomes" id="UP000594638"/>
    </source>
</evidence>
<proteinExistence type="predicted"/>
<name>A0A8S0TK64_OLEEU</name>
<dbReference type="Gene3D" id="3.30.200.20">
    <property type="entry name" value="Phosphorylase Kinase, domain 1"/>
    <property type="match status" value="1"/>
</dbReference>
<dbReference type="PANTHER" id="PTHR45621">
    <property type="entry name" value="OS01G0588500 PROTEIN-RELATED"/>
    <property type="match status" value="1"/>
</dbReference>
<evidence type="ECO:0000256" key="5">
    <source>
        <dbReference type="ARBA" id="ARBA00022741"/>
    </source>
</evidence>
<comment type="catalytic activity">
    <reaction evidence="9">
        <text>L-seryl-[protein] + ATP = O-phospho-L-seryl-[protein] + ADP + H(+)</text>
        <dbReference type="Rhea" id="RHEA:17989"/>
        <dbReference type="Rhea" id="RHEA-COMP:9863"/>
        <dbReference type="Rhea" id="RHEA-COMP:11604"/>
        <dbReference type="ChEBI" id="CHEBI:15378"/>
        <dbReference type="ChEBI" id="CHEBI:29999"/>
        <dbReference type="ChEBI" id="CHEBI:30616"/>
        <dbReference type="ChEBI" id="CHEBI:83421"/>
        <dbReference type="ChEBI" id="CHEBI:456216"/>
        <dbReference type="EC" id="2.7.11.1"/>
    </reaction>
</comment>
<dbReference type="InterPro" id="IPR017441">
    <property type="entry name" value="Protein_kinase_ATP_BS"/>
</dbReference>
<dbReference type="PROSITE" id="PS50011">
    <property type="entry name" value="PROTEIN_KINASE_DOM"/>
    <property type="match status" value="1"/>
</dbReference>
<keyword evidence="3" id="KW-1003">Cell membrane</keyword>
<comment type="catalytic activity">
    <reaction evidence="8">
        <text>L-threonyl-[protein] + ATP = O-phospho-L-threonyl-[protein] + ADP + H(+)</text>
        <dbReference type="Rhea" id="RHEA:46608"/>
        <dbReference type="Rhea" id="RHEA-COMP:11060"/>
        <dbReference type="Rhea" id="RHEA-COMP:11605"/>
        <dbReference type="ChEBI" id="CHEBI:15378"/>
        <dbReference type="ChEBI" id="CHEBI:30013"/>
        <dbReference type="ChEBI" id="CHEBI:30616"/>
        <dbReference type="ChEBI" id="CHEBI:61977"/>
        <dbReference type="ChEBI" id="CHEBI:456216"/>
        <dbReference type="EC" id="2.7.11.1"/>
    </reaction>
</comment>
<dbReference type="GO" id="GO:0005886">
    <property type="term" value="C:plasma membrane"/>
    <property type="evidence" value="ECO:0007669"/>
    <property type="project" value="UniProtKB-SubCell"/>
</dbReference>